<accession>A0A9D4AFY6</accession>
<dbReference type="EMBL" id="JAIQCV010000003">
    <property type="protein sequence ID" value="KAH1114884.1"/>
    <property type="molecule type" value="Genomic_DNA"/>
</dbReference>
<sequence length="114" mass="11993">MANSNDSTSADHFVGGHAVGVRKSSTPDVPMLANVVEASPAVAVIESDLHIRRGGRFASAMLLSLQPRIRWSDDSSLVPFSFISPPQNQHGDISGRSTNFGGTAPYLSGASKEV</sequence>
<evidence type="ECO:0000256" key="1">
    <source>
        <dbReference type="SAM" id="MobiDB-lite"/>
    </source>
</evidence>
<proteinExistence type="predicted"/>
<dbReference type="Proteomes" id="UP000828251">
    <property type="component" value="Unassembled WGS sequence"/>
</dbReference>
<organism evidence="2 3">
    <name type="scientific">Gossypium stocksii</name>
    <dbReference type="NCBI Taxonomy" id="47602"/>
    <lineage>
        <taxon>Eukaryota</taxon>
        <taxon>Viridiplantae</taxon>
        <taxon>Streptophyta</taxon>
        <taxon>Embryophyta</taxon>
        <taxon>Tracheophyta</taxon>
        <taxon>Spermatophyta</taxon>
        <taxon>Magnoliopsida</taxon>
        <taxon>eudicotyledons</taxon>
        <taxon>Gunneridae</taxon>
        <taxon>Pentapetalae</taxon>
        <taxon>rosids</taxon>
        <taxon>malvids</taxon>
        <taxon>Malvales</taxon>
        <taxon>Malvaceae</taxon>
        <taxon>Malvoideae</taxon>
        <taxon>Gossypium</taxon>
    </lineage>
</organism>
<gene>
    <name evidence="2" type="ORF">J1N35_008262</name>
</gene>
<feature type="compositionally biased region" description="Polar residues" evidence="1">
    <location>
        <begin position="87"/>
        <end position="101"/>
    </location>
</feature>
<feature type="region of interest" description="Disordered" evidence="1">
    <location>
        <begin position="87"/>
        <end position="114"/>
    </location>
</feature>
<evidence type="ECO:0000313" key="2">
    <source>
        <dbReference type="EMBL" id="KAH1114884.1"/>
    </source>
</evidence>
<keyword evidence="3" id="KW-1185">Reference proteome</keyword>
<comment type="caution">
    <text evidence="2">The sequence shown here is derived from an EMBL/GenBank/DDBJ whole genome shotgun (WGS) entry which is preliminary data.</text>
</comment>
<name>A0A9D4AFY6_9ROSI</name>
<evidence type="ECO:0000313" key="3">
    <source>
        <dbReference type="Proteomes" id="UP000828251"/>
    </source>
</evidence>
<protein>
    <submittedName>
        <fullName evidence="2">Uncharacterized protein</fullName>
    </submittedName>
</protein>
<reference evidence="2 3" key="1">
    <citation type="journal article" date="2021" name="Plant Biotechnol. J.">
        <title>Multi-omics assisted identification of the key and species-specific regulatory components of drought-tolerant mechanisms in Gossypium stocksii.</title>
        <authorList>
            <person name="Yu D."/>
            <person name="Ke L."/>
            <person name="Zhang D."/>
            <person name="Wu Y."/>
            <person name="Sun Y."/>
            <person name="Mei J."/>
            <person name="Sun J."/>
            <person name="Sun Y."/>
        </authorList>
    </citation>
    <scope>NUCLEOTIDE SEQUENCE [LARGE SCALE GENOMIC DNA]</scope>
    <source>
        <strain evidence="3">cv. E1</strain>
        <tissue evidence="2">Leaf</tissue>
    </source>
</reference>
<dbReference type="AlphaFoldDB" id="A0A9D4AFY6"/>